<feature type="transmembrane region" description="Helical" evidence="7">
    <location>
        <begin position="197"/>
        <end position="217"/>
    </location>
</feature>
<reference evidence="9 10" key="1">
    <citation type="submission" date="2024-09" db="EMBL/GenBank/DDBJ databases">
        <authorList>
            <person name="Sun Q."/>
            <person name="Mori K."/>
        </authorList>
    </citation>
    <scope>NUCLEOTIDE SEQUENCE [LARGE SCALE GENOMIC DNA]</scope>
    <source>
        <strain evidence="9 10">CCM 7759</strain>
    </source>
</reference>
<dbReference type="Gene3D" id="1.20.1250.20">
    <property type="entry name" value="MFS general substrate transporter like domains"/>
    <property type="match status" value="1"/>
</dbReference>
<sequence>MKTGKPKGLALILLALSQLILALDYTIVFVAMPSLAASLGFTANSLQWVVSAYSLTYGGFLIVGGRLSDWLGQRRMFMLAMGLFGLGSLLGGLADSQLPLIIARGIQGLGGALLSPATLSLIMSNFKEGPERNRAMSVWASMGGVGLSLGLLLGGILTSYTGWESTFLVNVPIALLVILLSPVALKESRAETHTRHFDAAGTLSVTAGMVLVVYYLIQAPVIGWLQAEVWIPGLIGAVLLMLFAYIEQRTSNPLVPVRLLKVRNLTGAFLTAALFSASFGTLYYFLTLYTQEVLHYSAVQSGLTFLPLTISALLGAKLINKMLNKFGVKGTIASGMAIGAVGFMMLTPLTEASSALHVIPGLIVIGIGQAFVFTTMYIAGSSGIEMHEQGIASSLVTTGQQLGGSVGLAVIMAIISAAMSSNHSLETMAPTDLNGAVTLAFIIEAVIAVSGIFMTFAALRSMSKQPGQVGMEVTSQH</sequence>
<feature type="transmembrane region" description="Helical" evidence="7">
    <location>
        <begin position="138"/>
        <end position="161"/>
    </location>
</feature>
<dbReference type="SUPFAM" id="SSF103473">
    <property type="entry name" value="MFS general substrate transporter"/>
    <property type="match status" value="1"/>
</dbReference>
<evidence type="ECO:0000256" key="3">
    <source>
        <dbReference type="ARBA" id="ARBA00022475"/>
    </source>
</evidence>
<dbReference type="EMBL" id="JBHLWN010000077">
    <property type="protein sequence ID" value="MFC0214917.1"/>
    <property type="molecule type" value="Genomic_DNA"/>
</dbReference>
<feature type="transmembrane region" description="Helical" evidence="7">
    <location>
        <begin position="326"/>
        <end position="346"/>
    </location>
</feature>
<evidence type="ECO:0000313" key="10">
    <source>
        <dbReference type="Proteomes" id="UP001589776"/>
    </source>
</evidence>
<keyword evidence="3" id="KW-1003">Cell membrane</keyword>
<keyword evidence="6 7" id="KW-0472">Membrane</keyword>
<dbReference type="Gene3D" id="1.20.1720.10">
    <property type="entry name" value="Multidrug resistance protein D"/>
    <property type="match status" value="1"/>
</dbReference>
<evidence type="ECO:0000256" key="1">
    <source>
        <dbReference type="ARBA" id="ARBA00004651"/>
    </source>
</evidence>
<dbReference type="Pfam" id="PF07690">
    <property type="entry name" value="MFS_1"/>
    <property type="match status" value="1"/>
</dbReference>
<feature type="transmembrane region" description="Helical" evidence="7">
    <location>
        <begin position="46"/>
        <end position="64"/>
    </location>
</feature>
<evidence type="ECO:0000259" key="8">
    <source>
        <dbReference type="PROSITE" id="PS50850"/>
    </source>
</evidence>
<evidence type="ECO:0000256" key="2">
    <source>
        <dbReference type="ARBA" id="ARBA00022448"/>
    </source>
</evidence>
<feature type="transmembrane region" description="Helical" evidence="7">
    <location>
        <begin position="401"/>
        <end position="419"/>
    </location>
</feature>
<dbReference type="InterPro" id="IPR036259">
    <property type="entry name" value="MFS_trans_sf"/>
</dbReference>
<feature type="transmembrane region" description="Helical" evidence="7">
    <location>
        <begin position="76"/>
        <end position="94"/>
    </location>
</feature>
<gene>
    <name evidence="9" type="ORF">ACFFK0_21135</name>
</gene>
<organism evidence="9 10">
    <name type="scientific">Paenibacillus chartarius</name>
    <dbReference type="NCBI Taxonomy" id="747481"/>
    <lineage>
        <taxon>Bacteria</taxon>
        <taxon>Bacillati</taxon>
        <taxon>Bacillota</taxon>
        <taxon>Bacilli</taxon>
        <taxon>Bacillales</taxon>
        <taxon>Paenibacillaceae</taxon>
        <taxon>Paenibacillus</taxon>
    </lineage>
</organism>
<feature type="transmembrane region" description="Helical" evidence="7">
    <location>
        <begin position="298"/>
        <end position="319"/>
    </location>
</feature>
<protein>
    <submittedName>
        <fullName evidence="9">MFS transporter</fullName>
    </submittedName>
</protein>
<keyword evidence="10" id="KW-1185">Reference proteome</keyword>
<keyword evidence="4 7" id="KW-0812">Transmembrane</keyword>
<dbReference type="RefSeq" id="WP_377472342.1">
    <property type="nucleotide sequence ID" value="NZ_JBHLWN010000077.1"/>
</dbReference>
<feature type="transmembrane region" description="Helical" evidence="7">
    <location>
        <begin position="358"/>
        <end position="380"/>
    </location>
</feature>
<evidence type="ECO:0000256" key="7">
    <source>
        <dbReference type="SAM" id="Phobius"/>
    </source>
</evidence>
<dbReference type="InterPro" id="IPR020846">
    <property type="entry name" value="MFS_dom"/>
</dbReference>
<evidence type="ECO:0000256" key="4">
    <source>
        <dbReference type="ARBA" id="ARBA00022692"/>
    </source>
</evidence>
<dbReference type="Proteomes" id="UP001589776">
    <property type="component" value="Unassembled WGS sequence"/>
</dbReference>
<accession>A0ABV6DQN6</accession>
<feature type="transmembrane region" description="Helical" evidence="7">
    <location>
        <begin position="267"/>
        <end position="286"/>
    </location>
</feature>
<feature type="transmembrane region" description="Helical" evidence="7">
    <location>
        <begin position="439"/>
        <end position="459"/>
    </location>
</feature>
<name>A0ABV6DQN6_9BACL</name>
<comment type="subcellular location">
    <subcellularLocation>
        <location evidence="1">Cell membrane</location>
        <topology evidence="1">Multi-pass membrane protein</topology>
    </subcellularLocation>
</comment>
<dbReference type="PROSITE" id="PS50850">
    <property type="entry name" value="MFS"/>
    <property type="match status" value="1"/>
</dbReference>
<dbReference type="CDD" id="cd17321">
    <property type="entry name" value="MFS_MMR_MDR_like"/>
    <property type="match status" value="1"/>
</dbReference>
<feature type="transmembrane region" description="Helical" evidence="7">
    <location>
        <begin position="229"/>
        <end position="246"/>
    </location>
</feature>
<evidence type="ECO:0000256" key="6">
    <source>
        <dbReference type="ARBA" id="ARBA00023136"/>
    </source>
</evidence>
<evidence type="ECO:0000313" key="9">
    <source>
        <dbReference type="EMBL" id="MFC0214917.1"/>
    </source>
</evidence>
<keyword evidence="2" id="KW-0813">Transport</keyword>
<keyword evidence="5 7" id="KW-1133">Transmembrane helix</keyword>
<proteinExistence type="predicted"/>
<dbReference type="PANTHER" id="PTHR42718">
    <property type="entry name" value="MAJOR FACILITATOR SUPERFAMILY MULTIDRUG TRANSPORTER MFSC"/>
    <property type="match status" value="1"/>
</dbReference>
<feature type="transmembrane region" description="Helical" evidence="7">
    <location>
        <begin position="106"/>
        <end position="126"/>
    </location>
</feature>
<feature type="transmembrane region" description="Helical" evidence="7">
    <location>
        <begin position="167"/>
        <end position="185"/>
    </location>
</feature>
<dbReference type="PANTHER" id="PTHR42718:SF46">
    <property type="entry name" value="BLR6921 PROTEIN"/>
    <property type="match status" value="1"/>
</dbReference>
<comment type="caution">
    <text evidence="9">The sequence shown here is derived from an EMBL/GenBank/DDBJ whole genome shotgun (WGS) entry which is preliminary data.</text>
</comment>
<dbReference type="InterPro" id="IPR011701">
    <property type="entry name" value="MFS"/>
</dbReference>
<feature type="domain" description="Major facilitator superfamily (MFS) profile" evidence="8">
    <location>
        <begin position="10"/>
        <end position="463"/>
    </location>
</feature>
<evidence type="ECO:0000256" key="5">
    <source>
        <dbReference type="ARBA" id="ARBA00022989"/>
    </source>
</evidence>